<evidence type="ECO:0000256" key="1">
    <source>
        <dbReference type="ARBA" id="ARBA00023284"/>
    </source>
</evidence>
<dbReference type="Gene3D" id="3.40.30.10">
    <property type="entry name" value="Glutaredoxin"/>
    <property type="match status" value="1"/>
</dbReference>
<reference evidence="4" key="2">
    <citation type="journal article" date="2018" name="Nat. Commun.">
        <title>Extreme sensitivity to ultraviolet light in the fungal pathogen causing white-nose syndrome of bats.</title>
        <authorList>
            <person name="Palmer J.M."/>
            <person name="Drees K.P."/>
            <person name="Foster J.T."/>
            <person name="Lindner D.L."/>
        </authorList>
    </citation>
    <scope>NUCLEOTIDE SEQUENCE [LARGE SCALE GENOMIC DNA]</scope>
    <source>
        <strain evidence="4">UAMH 10579</strain>
    </source>
</reference>
<reference evidence="3 4" key="1">
    <citation type="submission" date="2016-03" db="EMBL/GenBank/DDBJ databases">
        <title>Comparative genomics of Pseudogymnoascus destructans, the fungus causing white-nose syndrome of bats.</title>
        <authorList>
            <person name="Palmer J.M."/>
            <person name="Drees K.P."/>
            <person name="Foster J.T."/>
            <person name="Lindner D.L."/>
        </authorList>
    </citation>
    <scope>NUCLEOTIDE SEQUENCE [LARGE SCALE GENOMIC DNA]</scope>
    <source>
        <strain evidence="3 4">UAMH 10579</strain>
    </source>
</reference>
<dbReference type="GeneID" id="28835448"/>
<gene>
    <name evidence="3" type="ORF">VE01_02062</name>
</gene>
<evidence type="ECO:0000313" key="3">
    <source>
        <dbReference type="EMBL" id="OBT99707.1"/>
    </source>
</evidence>
<keyword evidence="4" id="KW-1185">Reference proteome</keyword>
<feature type="compositionally biased region" description="Low complexity" evidence="2">
    <location>
        <begin position="131"/>
        <end position="140"/>
    </location>
</feature>
<dbReference type="NCBIfam" id="TIGR02174">
    <property type="entry name" value="CXXU_selWTH"/>
    <property type="match status" value="1"/>
</dbReference>
<sequence>MEAPNGLAASAPHPRIVIKFCTQCKWMLRAAYFAQELLSTFSTDLGEVALQPATGGVFSIEIFYNTTPGSTTQAETGTITNLTVESKLLWDRKTEGGFPETKEIKRRVRDIIDPNRDLGHVDGKKKAISPSAETPTLEATTAAPATTTAATSAYLGSTGPEVSLRDFIAAGASTGDVTSSGRGGAEEEVLEHDQLTLEAQPGGGRYKRVAGETGIMEEEVGTKGVISDTAYEERKRNPDGTICEDCS</sequence>
<dbReference type="SUPFAM" id="SSF52833">
    <property type="entry name" value="Thioredoxin-like"/>
    <property type="match status" value="1"/>
</dbReference>
<dbReference type="InterPro" id="IPR036249">
    <property type="entry name" value="Thioredoxin-like_sf"/>
</dbReference>
<keyword evidence="1" id="KW-0676">Redox-active center</keyword>
<feature type="region of interest" description="Disordered" evidence="2">
    <location>
        <begin position="121"/>
        <end position="140"/>
    </location>
</feature>
<dbReference type="Pfam" id="PF10262">
    <property type="entry name" value="Rdx"/>
    <property type="match status" value="1"/>
</dbReference>
<evidence type="ECO:0008006" key="5">
    <source>
        <dbReference type="Google" id="ProtNLM"/>
    </source>
</evidence>
<dbReference type="InterPro" id="IPR011893">
    <property type="entry name" value="Selenoprotein_Rdx-typ"/>
</dbReference>
<name>A0A1B8GV50_9PEZI</name>
<accession>A0A1B8GV50</accession>
<dbReference type="RefSeq" id="XP_018133440.1">
    <property type="nucleotide sequence ID" value="XM_018271574.2"/>
</dbReference>
<organism evidence="3 4">
    <name type="scientific">Pseudogymnoascus verrucosus</name>
    <dbReference type="NCBI Taxonomy" id="342668"/>
    <lineage>
        <taxon>Eukaryota</taxon>
        <taxon>Fungi</taxon>
        <taxon>Dikarya</taxon>
        <taxon>Ascomycota</taxon>
        <taxon>Pezizomycotina</taxon>
        <taxon>Leotiomycetes</taxon>
        <taxon>Thelebolales</taxon>
        <taxon>Thelebolaceae</taxon>
        <taxon>Pseudogymnoascus</taxon>
    </lineage>
</organism>
<dbReference type="OrthoDB" id="60822at2759"/>
<evidence type="ECO:0000313" key="4">
    <source>
        <dbReference type="Proteomes" id="UP000091956"/>
    </source>
</evidence>
<evidence type="ECO:0000256" key="2">
    <source>
        <dbReference type="SAM" id="MobiDB-lite"/>
    </source>
</evidence>
<dbReference type="PANTHER" id="PTHR36417">
    <property type="entry name" value="SELENOPROTEIN DOMAIN PROTEIN (AFU_ORTHOLOGUE AFUA_1G05220)"/>
    <property type="match status" value="1"/>
</dbReference>
<dbReference type="EMBL" id="KV460211">
    <property type="protein sequence ID" value="OBT99707.1"/>
    <property type="molecule type" value="Genomic_DNA"/>
</dbReference>
<dbReference type="Proteomes" id="UP000091956">
    <property type="component" value="Unassembled WGS sequence"/>
</dbReference>
<proteinExistence type="predicted"/>
<feature type="region of interest" description="Disordered" evidence="2">
    <location>
        <begin position="219"/>
        <end position="247"/>
    </location>
</feature>
<dbReference type="PANTHER" id="PTHR36417:SF2">
    <property type="entry name" value="SELENOPROTEIN DOMAIN PROTEIN (AFU_ORTHOLOGUE AFUA_1G05220)"/>
    <property type="match status" value="1"/>
</dbReference>
<protein>
    <recommendedName>
        <fullName evidence="5">SelT/selW/selH selenoprotein domain-containing protein</fullName>
    </recommendedName>
</protein>
<dbReference type="AlphaFoldDB" id="A0A1B8GV50"/>